<dbReference type="InterPro" id="IPR001005">
    <property type="entry name" value="SANT/Myb"/>
</dbReference>
<feature type="domain" description="HSA" evidence="11">
    <location>
        <begin position="677"/>
        <end position="754"/>
    </location>
</feature>
<proteinExistence type="inferred from homology"/>
<dbReference type="GO" id="GO:0035267">
    <property type="term" value="C:NuA4 histone acetyltransferase complex"/>
    <property type="evidence" value="ECO:0007669"/>
    <property type="project" value="UniProtKB-ARBA"/>
</dbReference>
<evidence type="ECO:0000256" key="5">
    <source>
        <dbReference type="ARBA" id="ARBA00023204"/>
    </source>
</evidence>
<keyword evidence="4" id="KW-0156">Chromatin regulator</keyword>
<dbReference type="InterPro" id="IPR009057">
    <property type="entry name" value="Homeodomain-like_sf"/>
</dbReference>
<dbReference type="PROSITE" id="PS50090">
    <property type="entry name" value="MYB_LIKE"/>
    <property type="match status" value="1"/>
</dbReference>
<evidence type="ECO:0000313" key="13">
    <source>
        <dbReference type="Proteomes" id="UP000288168"/>
    </source>
</evidence>
<evidence type="ECO:0000256" key="7">
    <source>
        <dbReference type="ARBA" id="ARBA00025178"/>
    </source>
</evidence>
<feature type="compositionally biased region" description="Low complexity" evidence="9">
    <location>
        <begin position="1287"/>
        <end position="1308"/>
    </location>
</feature>
<feature type="compositionally biased region" description="Polar residues" evidence="9">
    <location>
        <begin position="272"/>
        <end position="286"/>
    </location>
</feature>
<feature type="compositionally biased region" description="Polar residues" evidence="9">
    <location>
        <begin position="1090"/>
        <end position="1115"/>
    </location>
</feature>
<dbReference type="PROSITE" id="PS51204">
    <property type="entry name" value="HSA"/>
    <property type="match status" value="1"/>
</dbReference>
<dbReference type="EMBL" id="NKCI01000007">
    <property type="protein sequence ID" value="RSL71098.1"/>
    <property type="molecule type" value="Genomic_DNA"/>
</dbReference>
<feature type="compositionally biased region" description="Acidic residues" evidence="9">
    <location>
        <begin position="883"/>
        <end position="892"/>
    </location>
</feature>
<keyword evidence="6" id="KW-0539">Nucleus</keyword>
<feature type="region of interest" description="Disordered" evidence="9">
    <location>
        <begin position="745"/>
        <end position="779"/>
    </location>
</feature>
<feature type="region of interest" description="Disordered" evidence="9">
    <location>
        <begin position="1087"/>
        <end position="1118"/>
    </location>
</feature>
<feature type="region of interest" description="Disordered" evidence="9">
    <location>
        <begin position="1044"/>
        <end position="1064"/>
    </location>
</feature>
<evidence type="ECO:0000256" key="6">
    <source>
        <dbReference type="ARBA" id="ARBA00023242"/>
    </source>
</evidence>
<dbReference type="GO" id="GO:0006325">
    <property type="term" value="P:chromatin organization"/>
    <property type="evidence" value="ECO:0007669"/>
    <property type="project" value="UniProtKB-KW"/>
</dbReference>
<dbReference type="SMART" id="SM00717">
    <property type="entry name" value="SANT"/>
    <property type="match status" value="1"/>
</dbReference>
<dbReference type="SUPFAM" id="SSF46689">
    <property type="entry name" value="Homeodomain-like"/>
    <property type="match status" value="1"/>
</dbReference>
<feature type="compositionally biased region" description="Basic and acidic residues" evidence="9">
    <location>
        <begin position="499"/>
        <end position="512"/>
    </location>
</feature>
<evidence type="ECO:0000256" key="2">
    <source>
        <dbReference type="ARBA" id="ARBA00008913"/>
    </source>
</evidence>
<dbReference type="Gene3D" id="1.10.10.60">
    <property type="entry name" value="Homeodomain-like"/>
    <property type="match status" value="1"/>
</dbReference>
<feature type="region of interest" description="Disordered" evidence="9">
    <location>
        <begin position="1354"/>
        <end position="1377"/>
    </location>
</feature>
<dbReference type="InterPro" id="IPR014012">
    <property type="entry name" value="HSA_dom"/>
</dbReference>
<evidence type="ECO:0000256" key="3">
    <source>
        <dbReference type="ARBA" id="ARBA00022763"/>
    </source>
</evidence>
<dbReference type="Pfam" id="PF07529">
    <property type="entry name" value="HSA"/>
    <property type="match status" value="1"/>
</dbReference>
<evidence type="ECO:0000259" key="10">
    <source>
        <dbReference type="PROSITE" id="PS50090"/>
    </source>
</evidence>
<dbReference type="Pfam" id="PF13921">
    <property type="entry name" value="Myb_DNA-bind_6"/>
    <property type="match status" value="1"/>
</dbReference>
<feature type="compositionally biased region" description="Low complexity" evidence="9">
    <location>
        <begin position="200"/>
        <end position="213"/>
    </location>
</feature>
<feature type="region of interest" description="Disordered" evidence="9">
    <location>
        <begin position="1285"/>
        <end position="1318"/>
    </location>
</feature>
<feature type="region of interest" description="Disordered" evidence="9">
    <location>
        <begin position="1456"/>
        <end position="1554"/>
    </location>
</feature>
<keyword evidence="3" id="KW-0227">DNA damage</keyword>
<feature type="compositionally biased region" description="Low complexity" evidence="9">
    <location>
        <begin position="1523"/>
        <end position="1541"/>
    </location>
</feature>
<evidence type="ECO:0000259" key="11">
    <source>
        <dbReference type="PROSITE" id="PS51204"/>
    </source>
</evidence>
<dbReference type="CDD" id="cd00167">
    <property type="entry name" value="SANT"/>
    <property type="match status" value="1"/>
</dbReference>
<dbReference type="GO" id="GO:0003682">
    <property type="term" value="F:chromatin binding"/>
    <property type="evidence" value="ECO:0007669"/>
    <property type="project" value="TreeGrafter"/>
</dbReference>
<feature type="compositionally biased region" description="Low complexity" evidence="9">
    <location>
        <begin position="362"/>
        <end position="391"/>
    </location>
</feature>
<sequence>MTEVGPADLSRLLQSKRNDCSSIVTSRKRKLRELFAVATQSEGLPHPVLTNPDAPTTTPAEWQFLQANDIFQGKTLNEVNIPPRPTISLEALKKSLAKSVFIAKESAQSQPQPVEGVNKQELAKEQDEGKPNGTLPPTKADDGHLPQKPSTPRPLTQTPKTPSVPQEPSQAGQAAPPVTNGVEKPISTNGSAPAPPDAIAKPTPTAANSSPAPETVPVPRQPQVTFQPGTKGDGAQNGTSALGKPAQGTGATGSGPTVLSIKPPTDAVRTSDAMSSPGSTAQSATTPAVHDASTDTSPEHEGPSFSESVEDKKAGDDADERDAETNRAERVASPEDLQNRVLNAPPDSAEAQLLQESIRSNAAAEAAAAAAAAAAATVASKPSPTPAAAPAQEDSTMEGTDEVASTPTPVPAPKTVEQADTKDEQPASDAKVVSEDVPSPDVPINKEIPDSQEEEPEQMDVDAPEPNASAESQSEPAGLPEKVNPADAPSTPTPVAAETKPKDTPPKAERAVTRVSSGAMRPKSVSEIVGETPRQTPTLEHVATTKSVENQLTPVTSTPKSPGLRHRHLSVHRRQRSRSQPSTVVFGKQPKRVEEKAMVPSQRDTIQPTEDYYTPLFVQGFAGSSSWMQPIEKILYTANKTVTTPDANLAIQDHQACKVLRRVYHLQQHDKWSLRQPKRCPEPTRPPTHWDVMLQEMKWMRTDFREERKWKRAIAKNLAYACAEWHEATPEERKYLQVPAVIPPKPQHSTDVSMGDAAGENVGDAENQPTPDLVSSGDVESPENMDELMEVFPETVAPSAIFTLQEDDVIFGLRRTAAADQLLEELPMYGTPLQVPKFDLTGPEWDPDAHWRRPALPLSKYVEGHMKLVVDGPPRKRSRFDYQNEDSEDEGETAFVSNDPSPSLPLPAETNEVALFNPEMKHIRDRLHAGHQFRPPSEHPMPLQSFYEGRSPSQWTLAEDDELRSLVREYSYNWSLISSLLTPKSLFTSGAERRTPWECFERWINLEGLPSDMQKTQYFKAYNSRIEAAQRVIMQQNQIAAQQASASGGAVTPVRRRPSTPMRVERRRNQKHLTMIDAMRKLAKKRETTIQKQQHTASQNAANKKTNDPMSQRPTKTPRDYSLLRWERDQALAEKMAQYASRQEAQRRAALQARAQGQAAQMAGTPGVGQAAQTSAQVAAAAAAAAAVATAANGMNGAGRVNVPNQLAAAAAMAAGQNRARMPMQSPANGMGGVPSHMAGGLVPPNQMTGVQQAQLQALQGQHGRMPMPNPGPDVNLMMRAQRISEQQRAAVQMQQGQPGTPGQATAGSQQSPPPNMRNGVNGISTATAMSQQNFINNAQAMMASFNASNHNGAAPQANGLHMPSGPAGSLAPRPQPQLPASIANQLAQLEGQFRAKNPNITPEQARQLATEHLTRAMMAQRQSAMNAAAGAANGQGGLAGSIAATTSPHQYAALLRQQQQQQASQAAGSPGQQHQQTHQQQAQHQAQQHQPQAQAQQKQTQPQPQAQQQAQQAQPQKPQPTQPQQQPTPQQQQQQQQQHQRQASGSATPSAGK</sequence>
<dbReference type="Proteomes" id="UP000288168">
    <property type="component" value="Unassembled WGS sequence"/>
</dbReference>
<dbReference type="GO" id="GO:0005634">
    <property type="term" value="C:nucleus"/>
    <property type="evidence" value="ECO:0007669"/>
    <property type="project" value="UniProtKB-SubCell"/>
</dbReference>
<reference evidence="12 13" key="1">
    <citation type="submission" date="2017-06" db="EMBL/GenBank/DDBJ databases">
        <title>Comparative genomic analysis of Ambrosia Fusariam Clade fungi.</title>
        <authorList>
            <person name="Stajich J.E."/>
            <person name="Carrillo J."/>
            <person name="Kijimoto T."/>
            <person name="Eskalen A."/>
            <person name="O'Donnell K."/>
            <person name="Kasson M."/>
        </authorList>
    </citation>
    <scope>NUCLEOTIDE SEQUENCE [LARGE SCALE GENOMIC DNA]</scope>
    <source>
        <strain evidence="12 13">NRRL62584</strain>
    </source>
</reference>
<feature type="compositionally biased region" description="Basic residues" evidence="9">
    <location>
        <begin position="563"/>
        <end position="577"/>
    </location>
</feature>
<organism evidence="12 13">
    <name type="scientific">Fusarium duplospermum</name>
    <dbReference type="NCBI Taxonomy" id="1325734"/>
    <lineage>
        <taxon>Eukaryota</taxon>
        <taxon>Fungi</taxon>
        <taxon>Dikarya</taxon>
        <taxon>Ascomycota</taxon>
        <taxon>Pezizomycotina</taxon>
        <taxon>Sordariomycetes</taxon>
        <taxon>Hypocreomycetidae</taxon>
        <taxon>Hypocreales</taxon>
        <taxon>Nectriaceae</taxon>
        <taxon>Fusarium</taxon>
        <taxon>Fusarium solani species complex</taxon>
    </lineage>
</organism>
<feature type="compositionally biased region" description="Polar residues" evidence="9">
    <location>
        <begin position="1542"/>
        <end position="1554"/>
    </location>
</feature>
<protein>
    <recommendedName>
        <fullName evidence="8">Vacuolar import and degradation protein 21</fullName>
    </recommendedName>
</protein>
<comment type="function">
    <text evidence="7">Component of the NuA4 histone acetyltransferase complex which is involved in transcriptional activation of selected genes principally by acetylation of nucleosomal histone H4 and H2A. The NuA4 complex is also involved in DNA repair.</text>
</comment>
<keyword evidence="5" id="KW-0234">DNA repair</keyword>
<dbReference type="SMART" id="SM00573">
    <property type="entry name" value="HSA"/>
    <property type="match status" value="1"/>
</dbReference>
<feature type="compositionally biased region" description="Low complexity" evidence="9">
    <location>
        <begin position="1456"/>
        <end position="1517"/>
    </location>
</feature>
<comment type="similarity">
    <text evidence="2">Belongs to the EAF1 family.</text>
</comment>
<feature type="region of interest" description="Disordered" evidence="9">
    <location>
        <begin position="873"/>
        <end position="904"/>
    </location>
</feature>
<keyword evidence="13" id="KW-1185">Reference proteome</keyword>
<dbReference type="STRING" id="1325734.A0A428R178"/>
<name>A0A428R178_9HYPO</name>
<gene>
    <name evidence="12" type="ORF">CEP54_001497</name>
</gene>
<dbReference type="GO" id="GO:0006281">
    <property type="term" value="P:DNA repair"/>
    <property type="evidence" value="ECO:0007669"/>
    <property type="project" value="UniProtKB-KW"/>
</dbReference>
<feature type="compositionally biased region" description="Polar residues" evidence="9">
    <location>
        <begin position="148"/>
        <end position="172"/>
    </location>
</feature>
<evidence type="ECO:0000256" key="8">
    <source>
        <dbReference type="ARBA" id="ARBA00029670"/>
    </source>
</evidence>
<evidence type="ECO:0000256" key="1">
    <source>
        <dbReference type="ARBA" id="ARBA00004123"/>
    </source>
</evidence>
<evidence type="ECO:0000313" key="12">
    <source>
        <dbReference type="EMBL" id="RSL71098.1"/>
    </source>
</evidence>
<feature type="domain" description="Myb-like" evidence="10">
    <location>
        <begin position="947"/>
        <end position="1007"/>
    </location>
</feature>
<dbReference type="PANTHER" id="PTHR46459:SF1">
    <property type="entry name" value="E1A-BINDING PROTEIN P400"/>
    <property type="match status" value="1"/>
</dbReference>
<dbReference type="OrthoDB" id="5364245at2759"/>
<evidence type="ECO:0000256" key="9">
    <source>
        <dbReference type="SAM" id="MobiDB-lite"/>
    </source>
</evidence>
<evidence type="ECO:0000256" key="4">
    <source>
        <dbReference type="ARBA" id="ARBA00022853"/>
    </source>
</evidence>
<feature type="compositionally biased region" description="Acidic residues" evidence="9">
    <location>
        <begin position="450"/>
        <end position="463"/>
    </location>
</feature>
<comment type="subcellular location">
    <subcellularLocation>
        <location evidence="1">Nucleus</location>
    </subcellularLocation>
</comment>
<dbReference type="PANTHER" id="PTHR46459">
    <property type="entry name" value="E1A-BINDING PROTEIN P400-RELATED"/>
    <property type="match status" value="1"/>
</dbReference>
<comment type="caution">
    <text evidence="12">The sequence shown here is derived from an EMBL/GenBank/DDBJ whole genome shotgun (WGS) entry which is preliminary data.</text>
</comment>
<feature type="region of interest" description="Disordered" evidence="9">
    <location>
        <begin position="553"/>
        <end position="585"/>
    </location>
</feature>
<accession>A0A428R178</accession>
<feature type="region of interest" description="Disordered" evidence="9">
    <location>
        <begin position="104"/>
        <end position="527"/>
    </location>
</feature>
<feature type="compositionally biased region" description="Basic and acidic residues" evidence="9">
    <location>
        <begin position="323"/>
        <end position="333"/>
    </location>
</feature>
<feature type="compositionally biased region" description="Basic and acidic residues" evidence="9">
    <location>
        <begin position="121"/>
        <end position="130"/>
    </location>
</feature>